<comment type="caution">
    <text evidence="2">The sequence shown here is derived from an EMBL/GenBank/DDBJ whole genome shotgun (WGS) entry which is preliminary data.</text>
</comment>
<evidence type="ECO:0000313" key="2">
    <source>
        <dbReference type="EMBL" id="KAL2486097.1"/>
    </source>
</evidence>
<feature type="compositionally biased region" description="Basic and acidic residues" evidence="1">
    <location>
        <begin position="77"/>
        <end position="93"/>
    </location>
</feature>
<dbReference type="EMBL" id="JBFOLK010000009">
    <property type="protein sequence ID" value="KAL2486097.1"/>
    <property type="molecule type" value="Genomic_DNA"/>
</dbReference>
<keyword evidence="3" id="KW-1185">Reference proteome</keyword>
<keyword evidence="2" id="KW-0371">Homeobox</keyword>
<proteinExistence type="predicted"/>
<accession>A0ABD1RDM7</accession>
<sequence length="167" mass="17802">MSSMGIEGSMKVHQFARGFWEQHMTHEPPYLTLGCKRFRPLAPKQLTINNNNSDSVAIFDLKSFIRPESCPIKIRSSDYHKKESAPLKSEKGGDFSPPRSPWGGEKSLLFSADFGVGVATSDAACVFCSAGDGDVGCRFAAPEMALQSTEVGGVVPPSPGFEGGGGS</sequence>
<dbReference type="Proteomes" id="UP001604336">
    <property type="component" value="Unassembled WGS sequence"/>
</dbReference>
<dbReference type="GO" id="GO:0003677">
    <property type="term" value="F:DNA binding"/>
    <property type="evidence" value="ECO:0007669"/>
    <property type="project" value="UniProtKB-KW"/>
</dbReference>
<dbReference type="InterPro" id="IPR044186">
    <property type="entry name" value="WOX4"/>
</dbReference>
<feature type="region of interest" description="Disordered" evidence="1">
    <location>
        <begin position="77"/>
        <end position="100"/>
    </location>
</feature>
<evidence type="ECO:0000313" key="3">
    <source>
        <dbReference type="Proteomes" id="UP001604336"/>
    </source>
</evidence>
<organism evidence="2 3">
    <name type="scientific">Abeliophyllum distichum</name>
    <dbReference type="NCBI Taxonomy" id="126358"/>
    <lineage>
        <taxon>Eukaryota</taxon>
        <taxon>Viridiplantae</taxon>
        <taxon>Streptophyta</taxon>
        <taxon>Embryophyta</taxon>
        <taxon>Tracheophyta</taxon>
        <taxon>Spermatophyta</taxon>
        <taxon>Magnoliopsida</taxon>
        <taxon>eudicotyledons</taxon>
        <taxon>Gunneridae</taxon>
        <taxon>Pentapetalae</taxon>
        <taxon>asterids</taxon>
        <taxon>lamiids</taxon>
        <taxon>Lamiales</taxon>
        <taxon>Oleaceae</taxon>
        <taxon>Forsythieae</taxon>
        <taxon>Abeliophyllum</taxon>
    </lineage>
</organism>
<reference evidence="3" key="1">
    <citation type="submission" date="2024-07" db="EMBL/GenBank/DDBJ databases">
        <title>Two chromosome-level genome assemblies of Korean endemic species Abeliophyllum distichum and Forsythia ovata (Oleaceae).</title>
        <authorList>
            <person name="Jang H."/>
        </authorList>
    </citation>
    <scope>NUCLEOTIDE SEQUENCE [LARGE SCALE GENOMIC DNA]</scope>
</reference>
<protein>
    <submittedName>
        <fullName evidence="2">WUSCHEL-related homeobox transcription factor 4</fullName>
    </submittedName>
</protein>
<dbReference type="AlphaFoldDB" id="A0ABD1RDM7"/>
<name>A0ABD1RDM7_9LAMI</name>
<gene>
    <name evidence="2" type="ORF">Adt_30853</name>
</gene>
<keyword evidence="2" id="KW-0238">DNA-binding</keyword>
<evidence type="ECO:0000256" key="1">
    <source>
        <dbReference type="SAM" id="MobiDB-lite"/>
    </source>
</evidence>
<dbReference type="PANTHER" id="PTHR47716:SF1">
    <property type="entry name" value="WUSCHEL-RELATED HOMEOBOX 4"/>
    <property type="match status" value="1"/>
</dbReference>
<dbReference type="PANTHER" id="PTHR47716">
    <property type="entry name" value="WUSCHEL-RELATED HOMEOBOX 4"/>
    <property type="match status" value="1"/>
</dbReference>